<comment type="caution">
    <text evidence="2">The sequence shown here is derived from an EMBL/GenBank/DDBJ whole genome shotgun (WGS) entry which is preliminary data.</text>
</comment>
<feature type="compositionally biased region" description="Low complexity" evidence="1">
    <location>
        <begin position="523"/>
        <end position="534"/>
    </location>
</feature>
<feature type="region of interest" description="Disordered" evidence="1">
    <location>
        <begin position="56"/>
        <end position="78"/>
    </location>
</feature>
<dbReference type="Proteomes" id="UP000094065">
    <property type="component" value="Unassembled WGS sequence"/>
</dbReference>
<reference evidence="2 3" key="1">
    <citation type="submission" date="2016-06" db="EMBL/GenBank/DDBJ databases">
        <title>Evolution of pathogenesis and genome organization in the Tremellales.</title>
        <authorList>
            <person name="Cuomo C."/>
            <person name="Litvintseva A."/>
            <person name="Heitman J."/>
            <person name="Chen Y."/>
            <person name="Sun S."/>
            <person name="Springer D."/>
            <person name="Dromer F."/>
            <person name="Young S."/>
            <person name="Zeng Q."/>
            <person name="Chapman S."/>
            <person name="Gujja S."/>
            <person name="Saif S."/>
            <person name="Birren B."/>
        </authorList>
    </citation>
    <scope>NUCLEOTIDE SEQUENCE [LARGE SCALE GENOMIC DNA]</scope>
    <source>
        <strain evidence="2 3">CBS 6039</strain>
    </source>
</reference>
<dbReference type="GeneID" id="30154985"/>
<dbReference type="EMBL" id="AWGJ01000005">
    <property type="protein sequence ID" value="ODN79765.1"/>
    <property type="molecule type" value="Genomic_DNA"/>
</dbReference>
<name>A0A1E3HUE8_9TREE</name>
<evidence type="ECO:0000256" key="1">
    <source>
        <dbReference type="SAM" id="MobiDB-lite"/>
    </source>
</evidence>
<protein>
    <submittedName>
        <fullName evidence="2">Uncharacterized protein</fullName>
    </submittedName>
</protein>
<dbReference type="AlphaFoldDB" id="A0A1E3HUE8"/>
<keyword evidence="3" id="KW-1185">Reference proteome</keyword>
<dbReference type="RefSeq" id="XP_018994612.1">
    <property type="nucleotide sequence ID" value="XM_019137586.1"/>
</dbReference>
<gene>
    <name evidence="2" type="ORF">L202_03676</name>
</gene>
<dbReference type="OrthoDB" id="5308060at2759"/>
<sequence>MPDDLSFLDQLEDWLEAQIPNNLHHLPHKMYDTVEKMTGELLDSLNIHGPPSISIPFPPFGGKDAPPPPPPPSSAVSCAHSVADRSGRVLKDHPYAVGAALSVGLGLTGLMVYKGVGVFGNDWRIKRRFGVRGAVEDGMLKEAIVILAPSPLPPLLVPLAASLLRSGYIVLVAVTNNRDAQSLERRLSSLEERAALRVLIYDPDDSTTFPPFHRSLLATLTLRFPVTGKYAAGDPYNPQPTQLAHIHAFLSLYPLHPDPPSQPGALPAMPTLVAPNADGSLPLLVNFYPSGSVPTTPNTFASQVLTSNHLLLGKNLAASSPGARVISVYVGDIDLPTLPAILSHGKTLTRRQLAKERLAQDSTPKQKVSVIGDYLFGTLRAVFGTIIGTVGLGSTVREYATFEKSILRIIKSSYGHDHFVGQRSMFPLLLSQLPIPGYLLPSLLTYLPSLPSPTGPPLPDHPKATRSKHAARPASRDADSERESEKTSAEEGSEHESTGEDLVSSIHTGTSLGSERGMDSESSEGAGSSGLEGSWVGLDSAK</sequence>
<evidence type="ECO:0000313" key="2">
    <source>
        <dbReference type="EMBL" id="ODN79765.1"/>
    </source>
</evidence>
<feature type="compositionally biased region" description="Basic and acidic residues" evidence="1">
    <location>
        <begin position="474"/>
        <end position="498"/>
    </location>
</feature>
<accession>A0A1E3HUE8</accession>
<organism evidence="2 3">
    <name type="scientific">Cryptococcus amylolentus CBS 6039</name>
    <dbReference type="NCBI Taxonomy" id="1295533"/>
    <lineage>
        <taxon>Eukaryota</taxon>
        <taxon>Fungi</taxon>
        <taxon>Dikarya</taxon>
        <taxon>Basidiomycota</taxon>
        <taxon>Agaricomycotina</taxon>
        <taxon>Tremellomycetes</taxon>
        <taxon>Tremellales</taxon>
        <taxon>Cryptococcaceae</taxon>
        <taxon>Cryptococcus</taxon>
    </lineage>
</organism>
<dbReference type="STRING" id="1295533.A0A1E3HUE8"/>
<evidence type="ECO:0000313" key="3">
    <source>
        <dbReference type="Proteomes" id="UP000094065"/>
    </source>
</evidence>
<feature type="region of interest" description="Disordered" evidence="1">
    <location>
        <begin position="454"/>
        <end position="542"/>
    </location>
</feature>
<proteinExistence type="predicted"/>